<dbReference type="CDD" id="cd16917">
    <property type="entry name" value="HATPase_UhpB-NarQ-NarX-like"/>
    <property type="match status" value="1"/>
</dbReference>
<keyword evidence="19" id="KW-0812">Transmembrane</keyword>
<name>A0A1J0AEC6_9CYAN</name>
<keyword evidence="9" id="KW-0808">Transferase</keyword>
<keyword evidence="11" id="KW-0547">Nucleotide-binding</keyword>
<keyword evidence="14" id="KW-0408">Iron</keyword>
<dbReference type="InterPro" id="IPR005467">
    <property type="entry name" value="His_kinase_dom"/>
</dbReference>
<evidence type="ECO:0000256" key="8">
    <source>
        <dbReference type="ARBA" id="ARBA00022553"/>
    </source>
</evidence>
<evidence type="ECO:0000256" key="9">
    <source>
        <dbReference type="ARBA" id="ARBA00022679"/>
    </source>
</evidence>
<dbReference type="AlphaFoldDB" id="A0A1J0AEC6"/>
<dbReference type="SMART" id="SM00387">
    <property type="entry name" value="HATPase_c"/>
    <property type="match status" value="1"/>
</dbReference>
<evidence type="ECO:0000256" key="4">
    <source>
        <dbReference type="ARBA" id="ARBA00012438"/>
    </source>
</evidence>
<keyword evidence="19" id="KW-0472">Membrane</keyword>
<dbReference type="PROSITE" id="PS50109">
    <property type="entry name" value="HIS_KIN"/>
    <property type="match status" value="1"/>
</dbReference>
<comment type="catalytic activity">
    <reaction evidence="1">
        <text>ATP + protein L-histidine = ADP + protein N-phospho-L-histidine.</text>
        <dbReference type="EC" id="2.7.13.3"/>
    </reaction>
</comment>
<keyword evidence="13" id="KW-0067">ATP-binding</keyword>
<keyword evidence="16" id="KW-0411">Iron-sulfur</keyword>
<feature type="transmembrane region" description="Helical" evidence="19">
    <location>
        <begin position="75"/>
        <end position="99"/>
    </location>
</feature>
<dbReference type="InterPro" id="IPR050482">
    <property type="entry name" value="Sensor_HK_TwoCompSys"/>
</dbReference>
<keyword evidence="15" id="KW-0902">Two-component regulatory system</keyword>
<dbReference type="STRING" id="1188229.GlitD10_1937"/>
<evidence type="ECO:0000256" key="10">
    <source>
        <dbReference type="ARBA" id="ARBA00022723"/>
    </source>
</evidence>
<dbReference type="GO" id="GO:0005737">
    <property type="term" value="C:cytoplasm"/>
    <property type="evidence" value="ECO:0007669"/>
    <property type="project" value="UniProtKB-SubCell"/>
</dbReference>
<gene>
    <name evidence="21" type="ORF">GlitD10_1937</name>
</gene>
<keyword evidence="22" id="KW-1185">Reference proteome</keyword>
<keyword evidence="7" id="KW-0963">Cytoplasm</keyword>
<evidence type="ECO:0000256" key="13">
    <source>
        <dbReference type="ARBA" id="ARBA00022840"/>
    </source>
</evidence>
<keyword evidence="8" id="KW-0597">Phosphoprotein</keyword>
<dbReference type="OrthoDB" id="199946at2"/>
<dbReference type="PRINTS" id="PR00344">
    <property type="entry name" value="BCTRLSENSOR"/>
</dbReference>
<keyword evidence="12 21" id="KW-0418">Kinase</keyword>
<dbReference type="PANTHER" id="PTHR24421">
    <property type="entry name" value="NITRATE/NITRITE SENSOR PROTEIN NARX-RELATED"/>
    <property type="match status" value="1"/>
</dbReference>
<dbReference type="InterPro" id="IPR011712">
    <property type="entry name" value="Sig_transdc_His_kin_sub3_dim/P"/>
</dbReference>
<evidence type="ECO:0000256" key="19">
    <source>
        <dbReference type="SAM" id="Phobius"/>
    </source>
</evidence>
<evidence type="ECO:0000256" key="5">
    <source>
        <dbReference type="ARBA" id="ARBA00017322"/>
    </source>
</evidence>
<dbReference type="GO" id="GO:0046872">
    <property type="term" value="F:metal ion binding"/>
    <property type="evidence" value="ECO:0007669"/>
    <property type="project" value="UniProtKB-KW"/>
</dbReference>
<feature type="transmembrane region" description="Helical" evidence="19">
    <location>
        <begin position="142"/>
        <end position="162"/>
    </location>
</feature>
<keyword evidence="6" id="KW-0004">4Fe-4S</keyword>
<evidence type="ECO:0000256" key="14">
    <source>
        <dbReference type="ARBA" id="ARBA00023004"/>
    </source>
</evidence>
<reference evidence="21 22" key="1">
    <citation type="submission" date="2016-10" db="EMBL/GenBank/DDBJ databases">
        <title>Description of Gloeomargarita lithophora gen. nov., sp. nov., a thylakoid-bearing basal-branching cyanobacterium with intracellular carbonates, and proposal for Gloeomargaritales ord. nov.</title>
        <authorList>
            <person name="Moreira D."/>
            <person name="Tavera R."/>
            <person name="Benzerara K."/>
            <person name="Skouri-Panet F."/>
            <person name="Couradeau E."/>
            <person name="Gerard E."/>
            <person name="Loussert C."/>
            <person name="Novelo E."/>
            <person name="Zivanovic Y."/>
            <person name="Lopez-Garcia P."/>
        </authorList>
    </citation>
    <scope>NUCLEOTIDE SEQUENCE [LARGE SCALE GENOMIC DNA]</scope>
    <source>
        <strain evidence="21 22">D10</strain>
    </source>
</reference>
<protein>
    <recommendedName>
        <fullName evidence="5">Oxygen sensor histidine kinase NreB</fullName>
        <ecNumber evidence="4">2.7.13.3</ecNumber>
    </recommendedName>
    <alternativeName>
        <fullName evidence="18">Nitrogen regulation protein B</fullName>
    </alternativeName>
</protein>
<dbReference type="PANTHER" id="PTHR24421:SF10">
    <property type="entry name" value="NITRATE_NITRITE SENSOR PROTEIN NARQ"/>
    <property type="match status" value="1"/>
</dbReference>
<feature type="transmembrane region" description="Helical" evidence="19">
    <location>
        <begin position="12"/>
        <end position="32"/>
    </location>
</feature>
<comment type="subcellular location">
    <subcellularLocation>
        <location evidence="3">Cytoplasm</location>
    </subcellularLocation>
</comment>
<dbReference type="GO" id="GO:0051539">
    <property type="term" value="F:4 iron, 4 sulfur cluster binding"/>
    <property type="evidence" value="ECO:0007669"/>
    <property type="project" value="UniProtKB-KW"/>
</dbReference>
<sequence>MRLRHLSCSFPLPLLLWLEWLLLGVVLVVVSLSHLSPYPFGPPVWNELGVILFAAIGWVSPTSKWQKWFYTATQLGLIVLLALVGQIPVFQLLFIILVIRNCVLFQGRNRTLTTVLTLVTCAFCLWNRRVYPFHIEPNQFEVFWFGSLVIFGLVILFLQLFVDAVITERRSRDALAAANVRLQEYALKVEELATMQERNRIARDIHDSLGHSLTAFNFHLEAAIRLQKTKPTEAEALLLELKQLGAQTLAEVSQSVATLRTDPLGEKSLPEAITTLVDHFYRLTGVLPALDIHLAQPLPQAYNLAIFRIVQESLTNCCKYASTTAVTVLVQHCNQQIQITIADNGKGFDLQKNTTGFGLQGMRERVQALAGEIKIISAPEQGCRVEVCLPIKQ</sequence>
<dbReference type="GO" id="GO:0016020">
    <property type="term" value="C:membrane"/>
    <property type="evidence" value="ECO:0007669"/>
    <property type="project" value="InterPro"/>
</dbReference>
<dbReference type="Pfam" id="PF02518">
    <property type="entry name" value="HATPase_c"/>
    <property type="match status" value="1"/>
</dbReference>
<comment type="function">
    <text evidence="17">Member of the two-component regulatory system NreB/NreC involved in the control of dissimilatory nitrate/nitrite reduction in response to oxygen. NreB functions as a direct oxygen sensor histidine kinase which is autophosphorylated, in the absence of oxygen, probably at the conserved histidine residue, and transfers its phosphate group probably to a conserved aspartate residue of NreC. NreB/NreC activates the expression of the nitrate (narGHJI) and nitrite (nir) reductase operons, as well as the putative nitrate transporter gene narT.</text>
</comment>
<evidence type="ECO:0000256" key="17">
    <source>
        <dbReference type="ARBA" id="ARBA00024827"/>
    </source>
</evidence>
<evidence type="ECO:0000256" key="18">
    <source>
        <dbReference type="ARBA" id="ARBA00030800"/>
    </source>
</evidence>
<keyword evidence="10" id="KW-0479">Metal-binding</keyword>
<dbReference type="GO" id="GO:0005524">
    <property type="term" value="F:ATP binding"/>
    <property type="evidence" value="ECO:0007669"/>
    <property type="project" value="UniProtKB-KW"/>
</dbReference>
<dbReference type="SUPFAM" id="SSF55874">
    <property type="entry name" value="ATPase domain of HSP90 chaperone/DNA topoisomerase II/histidine kinase"/>
    <property type="match status" value="1"/>
</dbReference>
<dbReference type="GO" id="GO:0000155">
    <property type="term" value="F:phosphorelay sensor kinase activity"/>
    <property type="evidence" value="ECO:0007669"/>
    <property type="project" value="InterPro"/>
</dbReference>
<dbReference type="EC" id="2.7.13.3" evidence="4"/>
<proteinExistence type="predicted"/>
<evidence type="ECO:0000256" key="3">
    <source>
        <dbReference type="ARBA" id="ARBA00004496"/>
    </source>
</evidence>
<dbReference type="InterPro" id="IPR004358">
    <property type="entry name" value="Sig_transdc_His_kin-like_C"/>
</dbReference>
<feature type="domain" description="Histidine kinase" evidence="20">
    <location>
        <begin position="306"/>
        <end position="393"/>
    </location>
</feature>
<dbReference type="Pfam" id="PF07730">
    <property type="entry name" value="HisKA_3"/>
    <property type="match status" value="1"/>
</dbReference>
<evidence type="ECO:0000256" key="15">
    <source>
        <dbReference type="ARBA" id="ARBA00023012"/>
    </source>
</evidence>
<evidence type="ECO:0000256" key="2">
    <source>
        <dbReference type="ARBA" id="ARBA00001966"/>
    </source>
</evidence>
<feature type="transmembrane region" description="Helical" evidence="19">
    <location>
        <begin position="111"/>
        <end position="130"/>
    </location>
</feature>
<comment type="cofactor">
    <cofactor evidence="2">
        <name>[4Fe-4S] cluster</name>
        <dbReference type="ChEBI" id="CHEBI:49883"/>
    </cofactor>
</comment>
<dbReference type="KEGG" id="glt:GlitD10_1937"/>
<dbReference type="Gene3D" id="1.20.5.1930">
    <property type="match status" value="1"/>
</dbReference>
<evidence type="ECO:0000259" key="20">
    <source>
        <dbReference type="PROSITE" id="PS50109"/>
    </source>
</evidence>
<dbReference type="Proteomes" id="UP000180235">
    <property type="component" value="Chromosome"/>
</dbReference>
<evidence type="ECO:0000256" key="16">
    <source>
        <dbReference type="ARBA" id="ARBA00023014"/>
    </source>
</evidence>
<keyword evidence="19" id="KW-1133">Transmembrane helix</keyword>
<evidence type="ECO:0000256" key="6">
    <source>
        <dbReference type="ARBA" id="ARBA00022485"/>
    </source>
</evidence>
<organism evidence="21 22">
    <name type="scientific">Gloeomargarita lithophora Alchichica-D10</name>
    <dbReference type="NCBI Taxonomy" id="1188229"/>
    <lineage>
        <taxon>Bacteria</taxon>
        <taxon>Bacillati</taxon>
        <taxon>Cyanobacteriota</taxon>
        <taxon>Cyanophyceae</taxon>
        <taxon>Gloeomargaritales</taxon>
        <taxon>Gloeomargaritaceae</taxon>
        <taxon>Gloeomargarita</taxon>
    </lineage>
</organism>
<dbReference type="Gene3D" id="3.30.565.10">
    <property type="entry name" value="Histidine kinase-like ATPase, C-terminal domain"/>
    <property type="match status" value="1"/>
</dbReference>
<evidence type="ECO:0000256" key="12">
    <source>
        <dbReference type="ARBA" id="ARBA00022777"/>
    </source>
</evidence>
<accession>A0A1J0AEC6</accession>
<dbReference type="GO" id="GO:0046983">
    <property type="term" value="F:protein dimerization activity"/>
    <property type="evidence" value="ECO:0007669"/>
    <property type="project" value="InterPro"/>
</dbReference>
<evidence type="ECO:0000313" key="21">
    <source>
        <dbReference type="EMBL" id="APB34263.1"/>
    </source>
</evidence>
<evidence type="ECO:0000256" key="11">
    <source>
        <dbReference type="ARBA" id="ARBA00022741"/>
    </source>
</evidence>
<evidence type="ECO:0000256" key="7">
    <source>
        <dbReference type="ARBA" id="ARBA00022490"/>
    </source>
</evidence>
<dbReference type="InterPro" id="IPR036890">
    <property type="entry name" value="HATPase_C_sf"/>
</dbReference>
<evidence type="ECO:0000256" key="1">
    <source>
        <dbReference type="ARBA" id="ARBA00000085"/>
    </source>
</evidence>
<dbReference type="EMBL" id="CP017675">
    <property type="protein sequence ID" value="APB34263.1"/>
    <property type="molecule type" value="Genomic_DNA"/>
</dbReference>
<evidence type="ECO:0000313" key="22">
    <source>
        <dbReference type="Proteomes" id="UP000180235"/>
    </source>
</evidence>
<dbReference type="InterPro" id="IPR003594">
    <property type="entry name" value="HATPase_dom"/>
</dbReference>